<name>A0ACC0TRS4_9AGAM</name>
<reference evidence="1" key="1">
    <citation type="submission" date="2021-03" db="EMBL/GenBank/DDBJ databases">
        <title>Evolutionary priming and transition to the ectomycorrhizal habit in an iconic lineage of mushroom-forming fungi: is preadaptation a requirement?</title>
        <authorList>
            <consortium name="DOE Joint Genome Institute"/>
            <person name="Looney B.P."/>
            <person name="Miyauchi S."/>
            <person name="Morin E."/>
            <person name="Drula E."/>
            <person name="Courty P.E."/>
            <person name="Chicoki N."/>
            <person name="Fauchery L."/>
            <person name="Kohler A."/>
            <person name="Kuo A."/>
            <person name="LaButti K."/>
            <person name="Pangilinan J."/>
            <person name="Lipzen A."/>
            <person name="Riley R."/>
            <person name="Andreopoulos W."/>
            <person name="He G."/>
            <person name="Johnson J."/>
            <person name="Barry K.W."/>
            <person name="Grigoriev I.V."/>
            <person name="Nagy L."/>
            <person name="Hibbett D."/>
            <person name="Henrissat B."/>
            <person name="Matheny P.B."/>
            <person name="Labbe J."/>
            <person name="Martin A.F."/>
        </authorList>
    </citation>
    <scope>NUCLEOTIDE SEQUENCE</scope>
    <source>
        <strain evidence="1">BPL698</strain>
    </source>
</reference>
<evidence type="ECO:0000313" key="1">
    <source>
        <dbReference type="EMBL" id="KAI9433235.1"/>
    </source>
</evidence>
<evidence type="ECO:0000313" key="2">
    <source>
        <dbReference type="Proteomes" id="UP001207468"/>
    </source>
</evidence>
<gene>
    <name evidence="1" type="ORF">F5148DRAFT_118461</name>
</gene>
<comment type="caution">
    <text evidence="1">The sequence shown here is derived from an EMBL/GenBank/DDBJ whole genome shotgun (WGS) entry which is preliminary data.</text>
</comment>
<proteinExistence type="predicted"/>
<dbReference type="EMBL" id="JAGFNK010001261">
    <property type="protein sequence ID" value="KAI9433235.1"/>
    <property type="molecule type" value="Genomic_DNA"/>
</dbReference>
<organism evidence="1 2">
    <name type="scientific">Russula earlei</name>
    <dbReference type="NCBI Taxonomy" id="71964"/>
    <lineage>
        <taxon>Eukaryota</taxon>
        <taxon>Fungi</taxon>
        <taxon>Dikarya</taxon>
        <taxon>Basidiomycota</taxon>
        <taxon>Agaricomycotina</taxon>
        <taxon>Agaricomycetes</taxon>
        <taxon>Russulales</taxon>
        <taxon>Russulaceae</taxon>
        <taxon>Russula</taxon>
    </lineage>
</organism>
<keyword evidence="2" id="KW-1185">Reference proteome</keyword>
<accession>A0ACC0TRS4</accession>
<dbReference type="Proteomes" id="UP001207468">
    <property type="component" value="Unassembled WGS sequence"/>
</dbReference>
<protein>
    <submittedName>
        <fullName evidence="1">Uncharacterized protein</fullName>
    </submittedName>
</protein>
<sequence>MKCADFGSLIILSVRDISGRTATQNNVITQLVQFRNKVIRSNRFADHVHRASRSSGGTTERARSERPSGRRGVSNGRPVRRSSSRRSDFRWGPRMRDNPSPLRHKMPACVCPWAGARASNMRSSMLVGSDVPAVKLRFLGTDLSDDDDERLLMPTRRAVKSLCVGSGIETYASLIIGRPKGELRRRRLLPLLLLMMIGMKLSMMMSAKGGMMTVRPLRWA</sequence>